<dbReference type="FunFam" id="3.90.810.10:FF:000029">
    <property type="entry name" value="Elongation factor Ts, mitochondrial"/>
    <property type="match status" value="1"/>
</dbReference>
<protein>
    <recommendedName>
        <fullName evidence="1">CRIB domain-containing protein</fullName>
    </recommendedName>
</protein>
<sequence>MFLGNIPNGVQDEGIFKGIKAISQIFAVKEHEIEIGNPTDVKHVAHIGWDNPTWNASPSWMNDIRTSSDFCLWATLHHPQGPLGLLKISTSLETWRPLSHIQRTPACSSRTRLRCRLTYQGRR</sequence>
<evidence type="ECO:0000259" key="1">
    <source>
        <dbReference type="PROSITE" id="PS50108"/>
    </source>
</evidence>
<evidence type="ECO:0000313" key="2">
    <source>
        <dbReference type="EMBL" id="KAG8043585.1"/>
    </source>
</evidence>
<gene>
    <name evidence="2" type="ORF">GUJ93_ZPchr0458g22721</name>
</gene>
<dbReference type="AlphaFoldDB" id="A0A8J5RDX4"/>
<dbReference type="PANTHER" id="PTHR47846:SF4">
    <property type="entry name" value="WASP-RELATED PROTEIN"/>
    <property type="match status" value="1"/>
</dbReference>
<dbReference type="PANTHER" id="PTHR47846">
    <property type="entry name" value="OS06G0681300 PROTEIN-RELATED"/>
    <property type="match status" value="1"/>
</dbReference>
<dbReference type="InterPro" id="IPR000095">
    <property type="entry name" value="CRIB_dom"/>
</dbReference>
<reference evidence="2" key="2">
    <citation type="submission" date="2021-02" db="EMBL/GenBank/DDBJ databases">
        <authorList>
            <person name="Kimball J.A."/>
            <person name="Haas M.W."/>
            <person name="Macchietto M."/>
            <person name="Kono T."/>
            <person name="Duquette J."/>
            <person name="Shao M."/>
        </authorList>
    </citation>
    <scope>NUCLEOTIDE SEQUENCE</scope>
    <source>
        <tissue evidence="2">Fresh leaf tissue</tissue>
    </source>
</reference>
<name>A0A8J5RDX4_ZIZPA</name>
<dbReference type="SMART" id="SM00285">
    <property type="entry name" value="PBD"/>
    <property type="match status" value="1"/>
</dbReference>
<reference evidence="2" key="1">
    <citation type="journal article" date="2021" name="bioRxiv">
        <title>Whole Genome Assembly and Annotation of Northern Wild Rice, Zizania palustris L., Supports a Whole Genome Duplication in the Zizania Genus.</title>
        <authorList>
            <person name="Haas M."/>
            <person name="Kono T."/>
            <person name="Macchietto M."/>
            <person name="Millas R."/>
            <person name="McGilp L."/>
            <person name="Shao M."/>
            <person name="Duquette J."/>
            <person name="Hirsch C.N."/>
            <person name="Kimball J."/>
        </authorList>
    </citation>
    <scope>NUCLEOTIDE SEQUENCE</scope>
    <source>
        <tissue evidence="2">Fresh leaf tissue</tissue>
    </source>
</reference>
<dbReference type="Pfam" id="PF00786">
    <property type="entry name" value="PBD"/>
    <property type="match status" value="1"/>
</dbReference>
<dbReference type="EMBL" id="JAAALK010000953">
    <property type="protein sequence ID" value="KAG8043585.1"/>
    <property type="molecule type" value="Genomic_DNA"/>
</dbReference>
<evidence type="ECO:0000313" key="3">
    <source>
        <dbReference type="Proteomes" id="UP000729402"/>
    </source>
</evidence>
<keyword evidence="3" id="KW-1185">Reference proteome</keyword>
<dbReference type="Proteomes" id="UP000729402">
    <property type="component" value="Unassembled WGS sequence"/>
</dbReference>
<dbReference type="OrthoDB" id="4206278at2759"/>
<accession>A0A8J5RDX4</accession>
<comment type="caution">
    <text evidence="2">The sequence shown here is derived from an EMBL/GenBank/DDBJ whole genome shotgun (WGS) entry which is preliminary data.</text>
</comment>
<feature type="domain" description="CRIB" evidence="1">
    <location>
        <begin position="35"/>
        <end position="48"/>
    </location>
</feature>
<proteinExistence type="predicted"/>
<dbReference type="PROSITE" id="PS50108">
    <property type="entry name" value="CRIB"/>
    <property type="match status" value="1"/>
</dbReference>
<dbReference type="CDD" id="cd00132">
    <property type="entry name" value="CRIB"/>
    <property type="match status" value="1"/>
</dbReference>
<organism evidence="2 3">
    <name type="scientific">Zizania palustris</name>
    <name type="common">Northern wild rice</name>
    <dbReference type="NCBI Taxonomy" id="103762"/>
    <lineage>
        <taxon>Eukaryota</taxon>
        <taxon>Viridiplantae</taxon>
        <taxon>Streptophyta</taxon>
        <taxon>Embryophyta</taxon>
        <taxon>Tracheophyta</taxon>
        <taxon>Spermatophyta</taxon>
        <taxon>Magnoliopsida</taxon>
        <taxon>Liliopsida</taxon>
        <taxon>Poales</taxon>
        <taxon>Poaceae</taxon>
        <taxon>BOP clade</taxon>
        <taxon>Oryzoideae</taxon>
        <taxon>Oryzeae</taxon>
        <taxon>Zizaniinae</taxon>
        <taxon>Zizania</taxon>
    </lineage>
</organism>